<proteinExistence type="predicted"/>
<sequence>MTGSGCLAYGIFIPSSMEMSAIKEVAANMGAGLGSSINILKFLF</sequence>
<dbReference type="HOGENOM" id="CLU_3218794_0_0_10"/>
<dbReference type="KEGG" id="rbc:BN938_2440"/>
<dbReference type="Proteomes" id="UP000027616">
    <property type="component" value="Chromosome I"/>
</dbReference>
<protein>
    <submittedName>
        <fullName evidence="1">Conjugative transposon protein TraM</fullName>
    </submittedName>
</protein>
<evidence type="ECO:0000313" key="1">
    <source>
        <dbReference type="EMBL" id="CDN32510.1"/>
    </source>
</evidence>
<dbReference type="EMBL" id="HG934468">
    <property type="protein sequence ID" value="CDN32510.1"/>
    <property type="molecule type" value="Genomic_DNA"/>
</dbReference>
<accession>A0A060RA62</accession>
<reference evidence="1 2" key="1">
    <citation type="journal article" date="2015" name="Genome Announc.">
        <title>Complete Genome Sequence of the Novel Leech Symbiont Mucinivorans hirudinis M3T.</title>
        <authorList>
            <person name="Nelson M.C."/>
            <person name="Bomar L."/>
            <person name="Graf J."/>
        </authorList>
    </citation>
    <scope>NUCLEOTIDE SEQUENCE [LARGE SCALE GENOMIC DNA]</scope>
    <source>
        <strain evidence="2">M3</strain>
    </source>
</reference>
<dbReference type="AlphaFoldDB" id="A0A060RA62"/>
<organism evidence="1 2">
    <name type="scientific">Mucinivorans hirudinis</name>
    <dbReference type="NCBI Taxonomy" id="1433126"/>
    <lineage>
        <taxon>Bacteria</taxon>
        <taxon>Pseudomonadati</taxon>
        <taxon>Bacteroidota</taxon>
        <taxon>Bacteroidia</taxon>
        <taxon>Bacteroidales</taxon>
        <taxon>Rikenellaceae</taxon>
        <taxon>Mucinivorans</taxon>
    </lineage>
</organism>
<gene>
    <name evidence="1" type="ORF">BN938_2440</name>
</gene>
<keyword evidence="2" id="KW-1185">Reference proteome</keyword>
<name>A0A060RA62_9BACT</name>
<evidence type="ECO:0000313" key="2">
    <source>
        <dbReference type="Proteomes" id="UP000027616"/>
    </source>
</evidence>